<dbReference type="EMBL" id="CAJVPM010033720">
    <property type="protein sequence ID" value="CAG8686105.1"/>
    <property type="molecule type" value="Genomic_DNA"/>
</dbReference>
<proteinExistence type="predicted"/>
<organism evidence="1 2">
    <name type="scientific">Scutellospora calospora</name>
    <dbReference type="NCBI Taxonomy" id="85575"/>
    <lineage>
        <taxon>Eukaryota</taxon>
        <taxon>Fungi</taxon>
        <taxon>Fungi incertae sedis</taxon>
        <taxon>Mucoromycota</taxon>
        <taxon>Glomeromycotina</taxon>
        <taxon>Glomeromycetes</taxon>
        <taxon>Diversisporales</taxon>
        <taxon>Gigasporaceae</taxon>
        <taxon>Scutellospora</taxon>
    </lineage>
</organism>
<feature type="non-terminal residue" evidence="1">
    <location>
        <position position="1"/>
    </location>
</feature>
<keyword evidence="2" id="KW-1185">Reference proteome</keyword>
<protein>
    <submittedName>
        <fullName evidence="1">7694_t:CDS:1</fullName>
    </submittedName>
</protein>
<evidence type="ECO:0000313" key="1">
    <source>
        <dbReference type="EMBL" id="CAG8686105.1"/>
    </source>
</evidence>
<reference evidence="1" key="1">
    <citation type="submission" date="2021-06" db="EMBL/GenBank/DDBJ databases">
        <authorList>
            <person name="Kallberg Y."/>
            <person name="Tangrot J."/>
            <person name="Rosling A."/>
        </authorList>
    </citation>
    <scope>NUCLEOTIDE SEQUENCE</scope>
    <source>
        <strain evidence="1">AU212A</strain>
    </source>
</reference>
<accession>A0ACA9P5C5</accession>
<gene>
    <name evidence="1" type="ORF">SCALOS_LOCUS9912</name>
</gene>
<sequence>YWIDNDNLSRKMILNLRIFSRLNFTNIIAIPSSCHDIKHIPIILNKSYSSSRLKNINHRFFSTPVTTSPLTTSEKKRITTKIKIRPLPEITSKTPRYITYGIIGISFWATAIALSFNYQRINSSTVQGSLFDVKHNPKAIQHLGKNINFSAPQWWPFPSEWTFPWISGDINHLKGVVDFKYWVKGNDGKGIVRFYSIRQLKDGGKWKIVEFTLTTEDGKVISLVE</sequence>
<name>A0ACA9P5C5_9GLOM</name>
<comment type="caution">
    <text evidence="1">The sequence shown here is derived from an EMBL/GenBank/DDBJ whole genome shotgun (WGS) entry which is preliminary data.</text>
</comment>
<dbReference type="Proteomes" id="UP000789860">
    <property type="component" value="Unassembled WGS sequence"/>
</dbReference>
<evidence type="ECO:0000313" key="2">
    <source>
        <dbReference type="Proteomes" id="UP000789860"/>
    </source>
</evidence>